<keyword evidence="3 5" id="KW-1133">Transmembrane helix</keyword>
<dbReference type="WBParaSite" id="EEL_0000651401-mRNA-1">
    <property type="protein sequence ID" value="EEL_0000651401-mRNA-1"/>
    <property type="gene ID" value="EEL_0000651401"/>
</dbReference>
<feature type="transmembrane region" description="Helical" evidence="5">
    <location>
        <begin position="77"/>
        <end position="97"/>
    </location>
</feature>
<dbReference type="PANTHER" id="PTHR46709:SF8">
    <property type="entry name" value="G-PROTEIN COUPLED RECEPTORS FAMILY 1 PROFILE DOMAIN-CONTAINING PROTEIN"/>
    <property type="match status" value="1"/>
</dbReference>
<name>A0A0R3RWH7_9BILA</name>
<dbReference type="PROSITE" id="PS50262">
    <property type="entry name" value="G_PROTEIN_RECEP_F1_2"/>
    <property type="match status" value="2"/>
</dbReference>
<accession>A0A0R3RWH7</accession>
<dbReference type="SUPFAM" id="SSF81321">
    <property type="entry name" value="Family A G protein-coupled receptor-like"/>
    <property type="match status" value="1"/>
</dbReference>
<feature type="domain" description="G-protein coupled receptors family 1 profile" evidence="6">
    <location>
        <begin position="155"/>
        <end position="301"/>
    </location>
</feature>
<reference evidence="8" key="1">
    <citation type="submission" date="2017-02" db="UniProtKB">
        <authorList>
            <consortium name="WormBaseParasite"/>
        </authorList>
    </citation>
    <scope>IDENTIFICATION</scope>
</reference>
<dbReference type="PANTHER" id="PTHR46709">
    <property type="entry name" value="PROTEIN CBG23488-RELATED"/>
    <property type="match status" value="1"/>
</dbReference>
<feature type="transmembrane region" description="Helical" evidence="5">
    <location>
        <begin position="278"/>
        <end position="300"/>
    </location>
</feature>
<evidence type="ECO:0000313" key="7">
    <source>
        <dbReference type="Proteomes" id="UP000050640"/>
    </source>
</evidence>
<feature type="transmembrane region" description="Helical" evidence="5">
    <location>
        <begin position="38"/>
        <end position="57"/>
    </location>
</feature>
<protein>
    <submittedName>
        <fullName evidence="8">G_PROTEIN_RECEP_F1_2 domain-containing protein</fullName>
    </submittedName>
</protein>
<proteinExistence type="predicted"/>
<dbReference type="Proteomes" id="UP000050640">
    <property type="component" value="Unplaced"/>
</dbReference>
<evidence type="ECO:0000259" key="6">
    <source>
        <dbReference type="PROSITE" id="PS50262"/>
    </source>
</evidence>
<feature type="transmembrane region" description="Helical" evidence="5">
    <location>
        <begin position="185"/>
        <end position="206"/>
    </location>
</feature>
<feature type="transmembrane region" description="Helical" evidence="5">
    <location>
        <begin position="118"/>
        <end position="143"/>
    </location>
</feature>
<evidence type="ECO:0000313" key="8">
    <source>
        <dbReference type="WBParaSite" id="EEL_0000651401-mRNA-1"/>
    </source>
</evidence>
<comment type="subcellular location">
    <subcellularLocation>
        <location evidence="1">Membrane</location>
    </subcellularLocation>
</comment>
<dbReference type="AlphaFoldDB" id="A0A0R3RWH7"/>
<feature type="transmembrane region" description="Helical" evidence="5">
    <location>
        <begin position="218"/>
        <end position="237"/>
    </location>
</feature>
<evidence type="ECO:0000256" key="3">
    <source>
        <dbReference type="ARBA" id="ARBA00022989"/>
    </source>
</evidence>
<feature type="domain" description="G-protein coupled receptors family 1 profile" evidence="6">
    <location>
        <begin position="58"/>
        <end position="147"/>
    </location>
</feature>
<dbReference type="GO" id="GO:0016020">
    <property type="term" value="C:membrane"/>
    <property type="evidence" value="ECO:0007669"/>
    <property type="project" value="UniProtKB-SubCell"/>
</dbReference>
<evidence type="ECO:0000256" key="1">
    <source>
        <dbReference type="ARBA" id="ARBA00004370"/>
    </source>
</evidence>
<organism evidence="7 8">
    <name type="scientific">Elaeophora elaphi</name>
    <dbReference type="NCBI Taxonomy" id="1147741"/>
    <lineage>
        <taxon>Eukaryota</taxon>
        <taxon>Metazoa</taxon>
        <taxon>Ecdysozoa</taxon>
        <taxon>Nematoda</taxon>
        <taxon>Chromadorea</taxon>
        <taxon>Rhabditida</taxon>
        <taxon>Spirurina</taxon>
        <taxon>Spiruromorpha</taxon>
        <taxon>Filarioidea</taxon>
        <taxon>Onchocercidae</taxon>
        <taxon>Elaeophora</taxon>
    </lineage>
</organism>
<evidence type="ECO:0000256" key="4">
    <source>
        <dbReference type="ARBA" id="ARBA00023136"/>
    </source>
</evidence>
<dbReference type="STRING" id="1147741.A0A0R3RWH7"/>
<evidence type="ECO:0000256" key="5">
    <source>
        <dbReference type="SAM" id="Phobius"/>
    </source>
</evidence>
<keyword evidence="2 5" id="KW-0812">Transmembrane</keyword>
<dbReference type="InterPro" id="IPR017452">
    <property type="entry name" value="GPCR_Rhodpsn_7TM"/>
</dbReference>
<dbReference type="Gene3D" id="1.20.1070.10">
    <property type="entry name" value="Rhodopsin 7-helix transmembrane proteins"/>
    <property type="match status" value="2"/>
</dbReference>
<keyword evidence="4 5" id="KW-0472">Membrane</keyword>
<keyword evidence="7" id="KW-1185">Reference proteome</keyword>
<sequence length="447" mass="51217">MNNSTITIDGSECEEHPPLSLISLIHLKLNRDKKLSKNFKMVLVGVIGTIIAIIGFLENTLVFYTFVSSRALRNKNLLYLTCLSACDIFICFSYVEIMSVQIYAEYFHYFPLFRLWHNYLRVAFAISHIAICTISFLIMAAAIERYLQNGTSRKCEGFASMGVKISELAHNVYYDGIWRFWTRRIATVFLPFFVLLYCNAAIVVNLRRNNRESTIKMLVLYCIFGISVASCKLRNRVKAATRALIMVVTCYLFSNIIDVFIAAWEYLDAASLSQLEEFYSIATDVSSLLTILAASLRFPIYLINDKIILREVRFTVCFFYYHLAVCFSILSKRSRRKHHLKGELKERFSIQRETITHNRTDNTPIRKTRNSLGAVFISVTGIGLDQQRLRNSIVALEMSPSQIAVRIPFTNEEQSSTEINDNQETVLLLSSNPLCNQTEKDTTSISE</sequence>
<feature type="transmembrane region" description="Helical" evidence="5">
    <location>
        <begin position="243"/>
        <end position="266"/>
    </location>
</feature>
<feature type="transmembrane region" description="Helical" evidence="5">
    <location>
        <begin position="312"/>
        <end position="331"/>
    </location>
</feature>
<evidence type="ECO:0000256" key="2">
    <source>
        <dbReference type="ARBA" id="ARBA00022692"/>
    </source>
</evidence>